<keyword evidence="4" id="KW-0804">Transcription</keyword>
<dbReference type="AlphaFoldDB" id="A0A0D0JGT7"/>
<accession>A0A0D0JGT7</accession>
<dbReference type="InterPro" id="IPR047057">
    <property type="entry name" value="MerR_fam"/>
</dbReference>
<dbReference type="Proteomes" id="UP000035017">
    <property type="component" value="Unassembled WGS sequence"/>
</dbReference>
<gene>
    <name evidence="6" type="ORF">RU07_02790</name>
</gene>
<dbReference type="SMART" id="SM00421">
    <property type="entry name" value="HTH_LUXR"/>
    <property type="match status" value="1"/>
</dbReference>
<evidence type="ECO:0000256" key="3">
    <source>
        <dbReference type="ARBA" id="ARBA00023125"/>
    </source>
</evidence>
<dbReference type="EMBL" id="JXQV01000003">
    <property type="protein sequence ID" value="KIQ05192.1"/>
    <property type="molecule type" value="Genomic_DNA"/>
</dbReference>
<proteinExistence type="predicted"/>
<dbReference type="SUPFAM" id="SSF46894">
    <property type="entry name" value="C-terminal effector domain of the bipartite response regulators"/>
    <property type="match status" value="1"/>
</dbReference>
<dbReference type="InterPro" id="IPR000792">
    <property type="entry name" value="Tscrpt_reg_LuxR_C"/>
</dbReference>
<keyword evidence="2" id="KW-0805">Transcription regulation</keyword>
<feature type="domain" description="HTH merR-type" evidence="5">
    <location>
        <begin position="31"/>
        <end position="95"/>
    </location>
</feature>
<dbReference type="CDD" id="cd00592">
    <property type="entry name" value="HTH_MerR-like"/>
    <property type="match status" value="1"/>
</dbReference>
<reference evidence="6 7" key="1">
    <citation type="submission" date="2014-12" db="EMBL/GenBank/DDBJ databases">
        <title>16Stimator: statistical estimation of ribosomal gene copy numbers from draft genome assemblies.</title>
        <authorList>
            <person name="Perisin M.A."/>
            <person name="Vetter M."/>
            <person name="Gilbert J.A."/>
            <person name="Bergelson J."/>
        </authorList>
    </citation>
    <scope>NUCLEOTIDE SEQUENCE [LARGE SCALE GENOMIC DNA]</scope>
    <source>
        <strain evidence="6 7">MEJ076</strain>
    </source>
</reference>
<dbReference type="Gene3D" id="1.10.10.10">
    <property type="entry name" value="Winged helix-like DNA-binding domain superfamily/Winged helix DNA-binding domain"/>
    <property type="match status" value="1"/>
</dbReference>
<dbReference type="SMART" id="SM00422">
    <property type="entry name" value="HTH_MERR"/>
    <property type="match status" value="1"/>
</dbReference>
<dbReference type="SUPFAM" id="SSF46955">
    <property type="entry name" value="Putative DNA-binding domain"/>
    <property type="match status" value="1"/>
</dbReference>
<evidence type="ECO:0000256" key="4">
    <source>
        <dbReference type="ARBA" id="ARBA00023163"/>
    </source>
</evidence>
<name>A0A0D0JGT7_AGRTU</name>
<evidence type="ECO:0000313" key="6">
    <source>
        <dbReference type="EMBL" id="KIQ05192.1"/>
    </source>
</evidence>
<dbReference type="PANTHER" id="PTHR30204:SF69">
    <property type="entry name" value="MERR-FAMILY TRANSCRIPTIONAL REGULATOR"/>
    <property type="match status" value="1"/>
</dbReference>
<evidence type="ECO:0000313" key="7">
    <source>
        <dbReference type="Proteomes" id="UP000035017"/>
    </source>
</evidence>
<dbReference type="PROSITE" id="PS50937">
    <property type="entry name" value="HTH_MERR_2"/>
    <property type="match status" value="1"/>
</dbReference>
<dbReference type="PANTHER" id="PTHR30204">
    <property type="entry name" value="REDOX-CYCLING DRUG-SENSING TRANSCRIPTIONAL ACTIVATOR SOXR"/>
    <property type="match status" value="1"/>
</dbReference>
<dbReference type="InterPro" id="IPR036388">
    <property type="entry name" value="WH-like_DNA-bd_sf"/>
</dbReference>
<dbReference type="GO" id="GO:0003677">
    <property type="term" value="F:DNA binding"/>
    <property type="evidence" value="ECO:0007669"/>
    <property type="project" value="UniProtKB-KW"/>
</dbReference>
<dbReference type="InterPro" id="IPR000551">
    <property type="entry name" value="MerR-type_HTH_dom"/>
</dbReference>
<keyword evidence="1" id="KW-0678">Repressor</keyword>
<dbReference type="Gene3D" id="1.10.1660.10">
    <property type="match status" value="1"/>
</dbReference>
<evidence type="ECO:0000256" key="2">
    <source>
        <dbReference type="ARBA" id="ARBA00023015"/>
    </source>
</evidence>
<dbReference type="GO" id="GO:0003700">
    <property type="term" value="F:DNA-binding transcription factor activity"/>
    <property type="evidence" value="ECO:0007669"/>
    <property type="project" value="InterPro"/>
</dbReference>
<comment type="caution">
    <text evidence="6">The sequence shown here is derived from an EMBL/GenBank/DDBJ whole genome shotgun (WGS) entry which is preliminary data.</text>
</comment>
<dbReference type="Pfam" id="PF13411">
    <property type="entry name" value="MerR_1"/>
    <property type="match status" value="1"/>
</dbReference>
<dbReference type="OrthoDB" id="9803659at2"/>
<evidence type="ECO:0000259" key="5">
    <source>
        <dbReference type="PROSITE" id="PS50937"/>
    </source>
</evidence>
<keyword evidence="3" id="KW-0238">DNA-binding</keyword>
<dbReference type="InterPro" id="IPR016032">
    <property type="entry name" value="Sig_transdc_resp-reg_C-effctor"/>
</dbReference>
<dbReference type="InterPro" id="IPR009061">
    <property type="entry name" value="DNA-bd_dom_put_sf"/>
</dbReference>
<protein>
    <recommendedName>
        <fullName evidence="5">HTH merR-type domain-containing protein</fullName>
    </recommendedName>
</protein>
<organism evidence="6 7">
    <name type="scientific">Agrobacterium tumefaciens</name>
    <dbReference type="NCBI Taxonomy" id="358"/>
    <lineage>
        <taxon>Bacteria</taxon>
        <taxon>Pseudomonadati</taxon>
        <taxon>Pseudomonadota</taxon>
        <taxon>Alphaproteobacteria</taxon>
        <taxon>Hyphomicrobiales</taxon>
        <taxon>Rhizobiaceae</taxon>
        <taxon>Rhizobium/Agrobacterium group</taxon>
        <taxon>Agrobacterium</taxon>
        <taxon>Agrobacterium tumefaciens complex</taxon>
    </lineage>
</organism>
<evidence type="ECO:0000256" key="1">
    <source>
        <dbReference type="ARBA" id="ARBA00022491"/>
    </source>
</evidence>
<sequence length="224" mass="24791">MPNRDVSAVSAKNFLPDIRMPSNMPPEPVGIADMAKMFDVTHRTLHFYEEKGIIASRRSGIMRVYSHADIRRMAVVNFCRDIGIPIATVQLIMQDLSTAATQAEADDLFQAALAARKKEVNAELSKLSVQMQKINDALLPEEHHAVGATQAKTATDVRLTTRERQCLELMAEGYAPARLARTLGVPVEEHERLEAVILEKVGASDRYQAVAKSLQLGLISQNEE</sequence>